<sequence>MHTDGLINSRGDSLSERIHQAQISLESRPDAAAVFNRATTAFMRALLSLRDELSAAGRDRRLLAQDDKTLLAELLIQALQADPLVSKDLRLRLRGQLALQSLLEGSGGALTAAEVAELLGITEDAVRKRARRGKLLALPRGGHSLYPAVQFDLDRRCPVPGLDAVLALLDTESAPAKLRFFLLPDEDLGAAPIEILRQGDPQARGLVERKARQFDTHLAA</sequence>
<name>A0A6P1DV17_9GAMM</name>
<reference evidence="2" key="1">
    <citation type="journal article" date="2020" name="Microbiol. Resour. Announc.">
        <title>Draft Genome Sequences of Thiorhodococcus mannitoliphagus and Thiorhodococcus minor, Purple Sulfur Photosynthetic Bacteria in the Gammaproteobacterial Family Chromatiaceae.</title>
        <authorList>
            <person name="Aviles F.A."/>
            <person name="Meyer T.E."/>
            <person name="Kyndt J.A."/>
        </authorList>
    </citation>
    <scope>NUCLEOTIDE SEQUENCE [LARGE SCALE GENOMIC DNA]</scope>
    <source>
        <strain evidence="2">DSM 18266</strain>
    </source>
</reference>
<dbReference type="RefSeq" id="WP_164655284.1">
    <property type="nucleotide sequence ID" value="NZ_JAAIJR010000086.1"/>
</dbReference>
<accession>A0A6P1DV17</accession>
<reference evidence="1 2" key="2">
    <citation type="submission" date="2020-02" db="EMBL/GenBank/DDBJ databases">
        <title>Genome sequences of Thiorhodococcus mannitoliphagus and Thiorhodococcus minor, purple sulfur photosynthetic bacteria in the gammaproteobacterial family, Chromatiaceae.</title>
        <authorList>
            <person name="Aviles F.A."/>
            <person name="Meyer T.E."/>
            <person name="Kyndt J.A."/>
        </authorList>
    </citation>
    <scope>NUCLEOTIDE SEQUENCE [LARGE SCALE GENOMIC DNA]</scope>
    <source>
        <strain evidence="1 2">DSM 18266</strain>
    </source>
</reference>
<evidence type="ECO:0000313" key="1">
    <source>
        <dbReference type="EMBL" id="NEX22187.1"/>
    </source>
</evidence>
<comment type="caution">
    <text evidence="1">The sequence shown here is derived from an EMBL/GenBank/DDBJ whole genome shotgun (WGS) entry which is preliminary data.</text>
</comment>
<keyword evidence="2" id="KW-1185">Reference proteome</keyword>
<proteinExistence type="predicted"/>
<dbReference type="Proteomes" id="UP000471640">
    <property type="component" value="Unassembled WGS sequence"/>
</dbReference>
<evidence type="ECO:0000313" key="2">
    <source>
        <dbReference type="Proteomes" id="UP000471640"/>
    </source>
</evidence>
<organism evidence="1 2">
    <name type="scientific">Thiorhodococcus mannitoliphagus</name>
    <dbReference type="NCBI Taxonomy" id="329406"/>
    <lineage>
        <taxon>Bacteria</taxon>
        <taxon>Pseudomonadati</taxon>
        <taxon>Pseudomonadota</taxon>
        <taxon>Gammaproteobacteria</taxon>
        <taxon>Chromatiales</taxon>
        <taxon>Chromatiaceae</taxon>
        <taxon>Thiorhodococcus</taxon>
    </lineage>
</organism>
<protein>
    <submittedName>
        <fullName evidence="1">Helix-turn-helix domain-containing protein</fullName>
    </submittedName>
</protein>
<gene>
    <name evidence="1" type="ORF">G3480_18070</name>
</gene>
<dbReference type="AlphaFoldDB" id="A0A6P1DV17"/>
<dbReference type="EMBL" id="JAAIJR010000086">
    <property type="protein sequence ID" value="NEX22187.1"/>
    <property type="molecule type" value="Genomic_DNA"/>
</dbReference>